<feature type="transmembrane region" description="Helical" evidence="1">
    <location>
        <begin position="153"/>
        <end position="171"/>
    </location>
</feature>
<feature type="transmembrane region" description="Helical" evidence="1">
    <location>
        <begin position="68"/>
        <end position="90"/>
    </location>
</feature>
<evidence type="ECO:0000313" key="2">
    <source>
        <dbReference type="EMBL" id="WFD09229.1"/>
    </source>
</evidence>
<dbReference type="Pfam" id="PF07099">
    <property type="entry name" value="DUF1361"/>
    <property type="match status" value="1"/>
</dbReference>
<feature type="transmembrane region" description="Helical" evidence="1">
    <location>
        <begin position="116"/>
        <end position="141"/>
    </location>
</feature>
<sequence length="231" mass="27306">MINKRLISIFSVFFLVTMIGVVMAANGCYRLNTYRYLIYIWNLFLAWIPFGFSLIVHNRYYKGKGNSNNIVIFICMCIWLLFYPNAPYIITDFIHISVSKYPFKIEDTLEFQRNFWIWYDFILIAFFALIGYLLGVASLYFNQIIVKDKFNAFISWIFVIIVSFLGGYGIYLGRFVRFNSWDIVSNPMKLFGYIINSFKLEAIYFSLMLGTALLFTYILVYSLINFKNNPE</sequence>
<proteinExistence type="predicted"/>
<feature type="transmembrane region" description="Helical" evidence="1">
    <location>
        <begin position="34"/>
        <end position="56"/>
    </location>
</feature>
<evidence type="ECO:0000313" key="3">
    <source>
        <dbReference type="Proteomes" id="UP001222800"/>
    </source>
</evidence>
<evidence type="ECO:0000256" key="1">
    <source>
        <dbReference type="SAM" id="Phobius"/>
    </source>
</evidence>
<dbReference type="RefSeq" id="WP_277731152.1">
    <property type="nucleotide sequence ID" value="NZ_CP120733.1"/>
</dbReference>
<organism evidence="2 3">
    <name type="scientific">Tepidibacter hydrothermalis</name>
    <dbReference type="NCBI Taxonomy" id="3036126"/>
    <lineage>
        <taxon>Bacteria</taxon>
        <taxon>Bacillati</taxon>
        <taxon>Bacillota</taxon>
        <taxon>Clostridia</taxon>
        <taxon>Peptostreptococcales</taxon>
        <taxon>Peptostreptococcaceae</taxon>
        <taxon>Tepidibacter</taxon>
    </lineage>
</organism>
<protein>
    <submittedName>
        <fullName evidence="2">DUF1361 domain-containing protein</fullName>
    </submittedName>
</protein>
<reference evidence="2 3" key="1">
    <citation type="submission" date="2023-03" db="EMBL/GenBank/DDBJ databases">
        <title>Complete genome sequence of Tepidibacter sp. SWIR-1, isolated from a deep-sea hydrothermal vent.</title>
        <authorList>
            <person name="Li X."/>
        </authorList>
    </citation>
    <scope>NUCLEOTIDE SEQUENCE [LARGE SCALE GENOMIC DNA]</scope>
    <source>
        <strain evidence="2 3">SWIR-1</strain>
    </source>
</reference>
<dbReference type="InterPro" id="IPR009793">
    <property type="entry name" value="DUF1361"/>
</dbReference>
<accession>A0ABY8ECA8</accession>
<keyword evidence="1" id="KW-1133">Transmembrane helix</keyword>
<keyword evidence="1" id="KW-0472">Membrane</keyword>
<feature type="transmembrane region" description="Helical" evidence="1">
    <location>
        <begin position="202"/>
        <end position="224"/>
    </location>
</feature>
<name>A0ABY8ECA8_9FIRM</name>
<gene>
    <name evidence="2" type="ORF">P4S50_12635</name>
</gene>
<keyword evidence="3" id="KW-1185">Reference proteome</keyword>
<dbReference type="EMBL" id="CP120733">
    <property type="protein sequence ID" value="WFD09229.1"/>
    <property type="molecule type" value="Genomic_DNA"/>
</dbReference>
<dbReference type="Proteomes" id="UP001222800">
    <property type="component" value="Chromosome"/>
</dbReference>
<keyword evidence="1" id="KW-0812">Transmembrane</keyword>